<evidence type="ECO:0000259" key="7">
    <source>
        <dbReference type="PROSITE" id="PS50801"/>
    </source>
</evidence>
<dbReference type="GO" id="GO:0008271">
    <property type="term" value="F:secondary active sulfate transmembrane transporter activity"/>
    <property type="evidence" value="ECO:0007669"/>
    <property type="project" value="InterPro"/>
</dbReference>
<dbReference type="NCBIfam" id="TIGR00815">
    <property type="entry name" value="sulP"/>
    <property type="match status" value="1"/>
</dbReference>
<evidence type="ECO:0000256" key="4">
    <source>
        <dbReference type="ARBA" id="ARBA00023136"/>
    </source>
</evidence>
<dbReference type="Gene3D" id="3.30.750.24">
    <property type="entry name" value="STAS domain"/>
    <property type="match status" value="1"/>
</dbReference>
<reference evidence="8 9" key="1">
    <citation type="submission" date="2017-06" db="EMBL/GenBank/DDBJ databases">
        <title>A platform for efficient transgenesis in Macrostomum lignano, a flatworm model organism for stem cell research.</title>
        <authorList>
            <person name="Berezikov E."/>
        </authorList>
    </citation>
    <scope>NUCLEOTIDE SEQUENCE [LARGE SCALE GENOMIC DNA]</scope>
    <source>
        <strain evidence="8">DV1</strain>
        <tissue evidence="8">Whole organism</tissue>
    </source>
</reference>
<dbReference type="Proteomes" id="UP000215902">
    <property type="component" value="Unassembled WGS sequence"/>
</dbReference>
<evidence type="ECO:0000256" key="6">
    <source>
        <dbReference type="SAM" id="Phobius"/>
    </source>
</evidence>
<keyword evidence="9" id="KW-1185">Reference proteome</keyword>
<dbReference type="GO" id="GO:0016020">
    <property type="term" value="C:membrane"/>
    <property type="evidence" value="ECO:0007669"/>
    <property type="project" value="UniProtKB-SubCell"/>
</dbReference>
<keyword evidence="3 6" id="KW-1133">Transmembrane helix</keyword>
<protein>
    <recommendedName>
        <fullName evidence="7">STAS domain-containing protein</fullName>
    </recommendedName>
</protein>
<dbReference type="Pfam" id="PF01740">
    <property type="entry name" value="STAS"/>
    <property type="match status" value="1"/>
</dbReference>
<dbReference type="InterPro" id="IPR018045">
    <property type="entry name" value="S04_transporter_CS"/>
</dbReference>
<evidence type="ECO:0000256" key="5">
    <source>
        <dbReference type="SAM" id="MobiDB-lite"/>
    </source>
</evidence>
<dbReference type="InterPro" id="IPR036513">
    <property type="entry name" value="STAS_dom_sf"/>
</dbReference>
<keyword evidence="4 6" id="KW-0472">Membrane</keyword>
<feature type="transmembrane region" description="Helical" evidence="6">
    <location>
        <begin position="237"/>
        <end position="263"/>
    </location>
</feature>
<feature type="transmembrane region" description="Helical" evidence="6">
    <location>
        <begin position="621"/>
        <end position="649"/>
    </location>
</feature>
<evidence type="ECO:0000313" key="9">
    <source>
        <dbReference type="Proteomes" id="UP000215902"/>
    </source>
</evidence>
<feature type="region of interest" description="Disordered" evidence="5">
    <location>
        <begin position="104"/>
        <end position="130"/>
    </location>
</feature>
<feature type="transmembrane region" description="Helical" evidence="6">
    <location>
        <begin position="491"/>
        <end position="510"/>
    </location>
</feature>
<dbReference type="Pfam" id="PF00916">
    <property type="entry name" value="Sulfate_transp"/>
    <property type="match status" value="1"/>
</dbReference>
<evidence type="ECO:0000256" key="1">
    <source>
        <dbReference type="ARBA" id="ARBA00004141"/>
    </source>
</evidence>
<feature type="domain" description="STAS" evidence="7">
    <location>
        <begin position="677"/>
        <end position="856"/>
    </location>
</feature>
<feature type="transmembrane region" description="Helical" evidence="6">
    <location>
        <begin position="438"/>
        <end position="459"/>
    </location>
</feature>
<dbReference type="EMBL" id="NIVC01001688">
    <property type="protein sequence ID" value="PAA65061.1"/>
    <property type="molecule type" value="Genomic_DNA"/>
</dbReference>
<gene>
    <name evidence="8" type="ORF">BOX15_Mlig013410g1</name>
</gene>
<comment type="subcellular location">
    <subcellularLocation>
        <location evidence="1">Membrane</location>
        <topology evidence="1">Multi-pass membrane protein</topology>
    </subcellularLocation>
</comment>
<dbReference type="CDD" id="cd07042">
    <property type="entry name" value="STAS_SulP_like_sulfate_transporter"/>
    <property type="match status" value="1"/>
</dbReference>
<dbReference type="PANTHER" id="PTHR11814">
    <property type="entry name" value="SULFATE TRANSPORTER"/>
    <property type="match status" value="1"/>
</dbReference>
<feature type="transmembrane region" description="Helical" evidence="6">
    <location>
        <begin position="321"/>
        <end position="343"/>
    </location>
</feature>
<evidence type="ECO:0000313" key="8">
    <source>
        <dbReference type="EMBL" id="PAA65061.1"/>
    </source>
</evidence>
<feature type="compositionally biased region" description="Polar residues" evidence="5">
    <location>
        <begin position="907"/>
        <end position="929"/>
    </location>
</feature>
<feature type="region of interest" description="Disordered" evidence="5">
    <location>
        <begin position="43"/>
        <end position="84"/>
    </location>
</feature>
<feature type="non-terminal residue" evidence="8">
    <location>
        <position position="1"/>
    </location>
</feature>
<evidence type="ECO:0000256" key="3">
    <source>
        <dbReference type="ARBA" id="ARBA00022989"/>
    </source>
</evidence>
<sequence length="935" mass="101815">QPQAALHYQDREQEPPDCCFTSEALGHCAAHSFSPQLRLDMSNSNIRRGSSSGGGKLGSYSRRNSLLRSGTTTPRLPPPQGAELPAEDAENRLRRTLENIVLPSVHPAGAPAGSGGGGGGGGRGGAGQSGPIGVEGENVMESVSPWPGEVGMVEIKRPVYSQHKFENVFQEDEEEPLRKRFIDSVFVPSGPRRNCSDIATQLLPCMRMLREYRVREYMPLDLVSGLSTGIMRIPQSMAYALLAYLSPVYGLYTAFVAGVIYCILGTSPHLVMSCQGVVSLMVGQVAMRFMDRTYPTVPHSNLSVNATTPDGGELSAASAEVILDTVLVVSLLVGIFQLGFSLLRLGMLTNYLSDPLIGGFTTGAAIEVISSQVSAVVGYKVTVPKGTPPEGVFEIFKTFYFALANVASFNVPTLIISGCSMVFLVLCKMASSRLNRYCKAPIPGELIITVVVTLISYLADFNDFGVDQVGHVPQGFKEPRVPQLQLADGKLVQDSVVIAIVAFAVSVSVAKKFALEYDTEIDANQEFLAYGAGNLVGSFTNCFVSTSSMSCSALHESLGGRTQVANLFASALVLVTILFLGPTFKTTPNCVLSAIILVNLKSMLWQFGDLPQLWDVSKIDFLLWVVTCASVICFSVDTGLIIGVAFSLLTIVFRSQWPYACILGRIPHTDIYKNIVVTPDAKEIEGIKIFRYEGSLYFASADHFRNSLYLLTGCNPRQLAIKQHAYDQKLRNLRLTVKEAIPILQNPAPGATTWEVEAQESRHTNYGSVSAALTVGDLRPSTSLHHVIIDFSCCSFVDSVGLRMLNQVLDDYRDAGVTVYLSNTRAAVRLMLGKPRVSKVDMKKIFLTNHDAVSAALSEAQKIEEKNWLDFDSMARQRMNLVKQHCVSRLPSEIDEGEDYDEDEVESTTASTSQSLPPRSRYASQTSQRAPLLNH</sequence>
<feature type="transmembrane region" description="Helical" evidence="6">
    <location>
        <begin position="355"/>
        <end position="379"/>
    </location>
</feature>
<organism evidence="8 9">
    <name type="scientific">Macrostomum lignano</name>
    <dbReference type="NCBI Taxonomy" id="282301"/>
    <lineage>
        <taxon>Eukaryota</taxon>
        <taxon>Metazoa</taxon>
        <taxon>Spiralia</taxon>
        <taxon>Lophotrochozoa</taxon>
        <taxon>Platyhelminthes</taxon>
        <taxon>Rhabditophora</taxon>
        <taxon>Macrostomorpha</taxon>
        <taxon>Macrostomida</taxon>
        <taxon>Macrostomidae</taxon>
        <taxon>Macrostomum</taxon>
    </lineage>
</organism>
<dbReference type="InterPro" id="IPR001902">
    <property type="entry name" value="SLC26A/SulP_fam"/>
</dbReference>
<feature type="compositionally biased region" description="Acidic residues" evidence="5">
    <location>
        <begin position="893"/>
        <end position="906"/>
    </location>
</feature>
<accession>A0A267EU80</accession>
<feature type="region of interest" description="Disordered" evidence="5">
    <location>
        <begin position="893"/>
        <end position="935"/>
    </location>
</feature>
<dbReference type="PROSITE" id="PS50801">
    <property type="entry name" value="STAS"/>
    <property type="match status" value="1"/>
</dbReference>
<keyword evidence="2 6" id="KW-0812">Transmembrane</keyword>
<dbReference type="InterPro" id="IPR011547">
    <property type="entry name" value="SLC26A/SulP_dom"/>
</dbReference>
<dbReference type="STRING" id="282301.A0A267EU80"/>
<feature type="compositionally biased region" description="Gly residues" evidence="5">
    <location>
        <begin position="112"/>
        <end position="130"/>
    </location>
</feature>
<feature type="transmembrane region" description="Helical" evidence="6">
    <location>
        <begin position="564"/>
        <end position="584"/>
    </location>
</feature>
<evidence type="ECO:0000256" key="2">
    <source>
        <dbReference type="ARBA" id="ARBA00022692"/>
    </source>
</evidence>
<name>A0A267EU80_9PLAT</name>
<feature type="compositionally biased region" description="Polar residues" evidence="5">
    <location>
        <begin position="64"/>
        <end position="74"/>
    </location>
</feature>
<comment type="caution">
    <text evidence="8">The sequence shown here is derived from an EMBL/GenBank/DDBJ whole genome shotgun (WGS) entry which is preliminary data.</text>
</comment>
<dbReference type="PROSITE" id="PS01130">
    <property type="entry name" value="SLC26A"/>
    <property type="match status" value="1"/>
</dbReference>
<dbReference type="InterPro" id="IPR002645">
    <property type="entry name" value="STAS_dom"/>
</dbReference>
<dbReference type="AlphaFoldDB" id="A0A267EU80"/>
<proteinExistence type="predicted"/>
<feature type="transmembrane region" description="Helical" evidence="6">
    <location>
        <begin position="399"/>
        <end position="426"/>
    </location>
</feature>
<dbReference type="SUPFAM" id="SSF52091">
    <property type="entry name" value="SpoIIaa-like"/>
    <property type="match status" value="1"/>
</dbReference>
<dbReference type="OrthoDB" id="288203at2759"/>